<dbReference type="PANTHER" id="PTHR35526">
    <property type="entry name" value="ANTI-SIGMA-F FACTOR RSBW-RELATED"/>
    <property type="match status" value="1"/>
</dbReference>
<dbReference type="InterPro" id="IPR003594">
    <property type="entry name" value="HATPase_dom"/>
</dbReference>
<protein>
    <submittedName>
        <fullName evidence="4">Anti-sigma regulatory factor</fullName>
    </submittedName>
</protein>
<keyword evidence="1" id="KW-0418">Kinase</keyword>
<reference evidence="4" key="2">
    <citation type="submission" date="2020-09" db="EMBL/GenBank/DDBJ databases">
        <authorList>
            <person name="Sun Q."/>
            <person name="Ohkuma M."/>
        </authorList>
    </citation>
    <scope>NUCLEOTIDE SEQUENCE</scope>
    <source>
        <strain evidence="4">JCM 4646</strain>
    </source>
</reference>
<evidence type="ECO:0000256" key="1">
    <source>
        <dbReference type="ARBA" id="ARBA00022527"/>
    </source>
</evidence>
<dbReference type="InterPro" id="IPR036890">
    <property type="entry name" value="HATPase_C_sf"/>
</dbReference>
<evidence type="ECO:0000259" key="3">
    <source>
        <dbReference type="Pfam" id="PF14417"/>
    </source>
</evidence>
<comment type="caution">
    <text evidence="4">The sequence shown here is derived from an EMBL/GenBank/DDBJ whole genome shotgun (WGS) entry which is preliminary data.</text>
</comment>
<evidence type="ECO:0000313" key="4">
    <source>
        <dbReference type="EMBL" id="GHH79630.1"/>
    </source>
</evidence>
<keyword evidence="5" id="KW-1185">Reference proteome</keyword>
<dbReference type="Pfam" id="PF13581">
    <property type="entry name" value="HATPase_c_2"/>
    <property type="match status" value="1"/>
</dbReference>
<dbReference type="AlphaFoldDB" id="A0A919KZV3"/>
<dbReference type="NCBIfam" id="NF041045">
    <property type="entry name" value="RsbA_anti_sig"/>
    <property type="match status" value="1"/>
</dbReference>
<name>A0A919KZV3_9ACTN</name>
<dbReference type="GeneID" id="95356143"/>
<organism evidence="4 5">
    <name type="scientific">Kitasatospora indigofera</name>
    <dbReference type="NCBI Taxonomy" id="67307"/>
    <lineage>
        <taxon>Bacteria</taxon>
        <taxon>Bacillati</taxon>
        <taxon>Actinomycetota</taxon>
        <taxon>Actinomycetes</taxon>
        <taxon>Kitasatosporales</taxon>
        <taxon>Streptomycetaceae</taxon>
        <taxon>Kitasatospora</taxon>
    </lineage>
</organism>
<dbReference type="CDD" id="cd16936">
    <property type="entry name" value="HATPase_RsbW-like"/>
    <property type="match status" value="1"/>
</dbReference>
<gene>
    <name evidence="4" type="ORF">GCM10018781_58040</name>
</gene>
<dbReference type="RefSeq" id="WP_190213876.1">
    <property type="nucleotide sequence ID" value="NZ_BNBO01000043.1"/>
</dbReference>
<dbReference type="Pfam" id="PF14417">
    <property type="entry name" value="MEDS"/>
    <property type="match status" value="1"/>
</dbReference>
<dbReference type="EMBL" id="BNBO01000043">
    <property type="protein sequence ID" value="GHH79630.1"/>
    <property type="molecule type" value="Genomic_DNA"/>
</dbReference>
<keyword evidence="1" id="KW-0808">Transferase</keyword>
<proteinExistence type="predicted"/>
<reference evidence="4" key="1">
    <citation type="journal article" date="2014" name="Int. J. Syst. Evol. Microbiol.">
        <title>Complete genome sequence of Corynebacterium casei LMG S-19264T (=DSM 44701T), isolated from a smear-ripened cheese.</title>
        <authorList>
            <consortium name="US DOE Joint Genome Institute (JGI-PGF)"/>
            <person name="Walter F."/>
            <person name="Albersmeier A."/>
            <person name="Kalinowski J."/>
            <person name="Ruckert C."/>
        </authorList>
    </citation>
    <scope>NUCLEOTIDE SEQUENCE</scope>
    <source>
        <strain evidence="4">JCM 4646</strain>
    </source>
</reference>
<dbReference type="InterPro" id="IPR025847">
    <property type="entry name" value="MEDS_domain"/>
</dbReference>
<dbReference type="PANTHER" id="PTHR35526:SF3">
    <property type="entry name" value="ANTI-SIGMA-F FACTOR RSBW"/>
    <property type="match status" value="1"/>
</dbReference>
<evidence type="ECO:0000259" key="2">
    <source>
        <dbReference type="Pfam" id="PF13581"/>
    </source>
</evidence>
<dbReference type="InterPro" id="IPR047718">
    <property type="entry name" value="RsbA-like_anti_sig"/>
</dbReference>
<feature type="domain" description="Histidine kinase/HSP90-like ATPase" evidence="2">
    <location>
        <begin position="200"/>
        <end position="311"/>
    </location>
</feature>
<accession>A0A919KZV3</accession>
<dbReference type="Gene3D" id="3.30.565.10">
    <property type="entry name" value="Histidine kinase-like ATPase, C-terminal domain"/>
    <property type="match status" value="1"/>
</dbReference>
<dbReference type="GO" id="GO:0004674">
    <property type="term" value="F:protein serine/threonine kinase activity"/>
    <property type="evidence" value="ECO:0007669"/>
    <property type="project" value="UniProtKB-KW"/>
</dbReference>
<evidence type="ECO:0000313" key="5">
    <source>
        <dbReference type="Proteomes" id="UP000617734"/>
    </source>
</evidence>
<keyword evidence="1" id="KW-0723">Serine/threonine-protein kinase</keyword>
<sequence>MTLEPTPVERSAGPFAHPALFYRGTTEYAAGVGGFVRAALAASEPVLVAVPGERLDLLRDSLGPAAAEVESADMTALGRNPGRILARLREFAAGHRGRPVRIVGEPIWPGRSAAEITEATRHEALVNLAFRGTAATVLCPYDTAGLPPAVLADARRTHPTLVRGGTSRPSRAYTDPALTAAACDTPLPEPPGVRELVYGPGRLAQVRDQVHGWAAAAGLGLARTADLVLAVGEATANSLAHGGGLGRLRLWTADGHAVAEITDGGRLADPLAGRVRPALAAADGGRGLWMIHQLCDLVETRVGGAGLTLRLHVRMVPGIP</sequence>
<feature type="domain" description="MEDS" evidence="3">
    <location>
        <begin position="17"/>
        <end position="159"/>
    </location>
</feature>
<dbReference type="Proteomes" id="UP000617734">
    <property type="component" value="Unassembled WGS sequence"/>
</dbReference>
<dbReference type="InterPro" id="IPR050267">
    <property type="entry name" value="Anti-sigma-factor_SerPK"/>
</dbReference>